<keyword evidence="5" id="KW-0670">Pyruvate</keyword>
<dbReference type="STRING" id="1081102.A0A162JBV1"/>
<keyword evidence="3" id="KW-0456">Lyase</keyword>
<dbReference type="OrthoDB" id="2326446at2759"/>
<feature type="domain" description="HpcH/HpaI aldolase/citrate lyase" evidence="4">
    <location>
        <begin position="30"/>
        <end position="218"/>
    </location>
</feature>
<keyword evidence="2" id="KW-0479">Metal-binding</keyword>
<evidence type="ECO:0000313" key="6">
    <source>
        <dbReference type="Proteomes" id="UP000076874"/>
    </source>
</evidence>
<keyword evidence="6" id="KW-1185">Reference proteome</keyword>
<evidence type="ECO:0000256" key="3">
    <source>
        <dbReference type="ARBA" id="ARBA00023239"/>
    </source>
</evidence>
<proteinExistence type="inferred from homology"/>
<dbReference type="GO" id="GO:0005737">
    <property type="term" value="C:cytoplasm"/>
    <property type="evidence" value="ECO:0007669"/>
    <property type="project" value="TreeGrafter"/>
</dbReference>
<dbReference type="InterPro" id="IPR050251">
    <property type="entry name" value="HpcH-HpaI_aldolase"/>
</dbReference>
<dbReference type="InterPro" id="IPR005000">
    <property type="entry name" value="Aldolase/citrate-lyase_domain"/>
</dbReference>
<comment type="similarity">
    <text evidence="1">Belongs to the HpcH/HpaI aldolase family.</text>
</comment>
<dbReference type="EMBL" id="AZHD01000002">
    <property type="protein sequence ID" value="OAA66672.1"/>
    <property type="molecule type" value="Genomic_DNA"/>
</dbReference>
<dbReference type="InterPro" id="IPR040442">
    <property type="entry name" value="Pyrv_kinase-like_dom_sf"/>
</dbReference>
<dbReference type="PANTHER" id="PTHR30502:SF0">
    <property type="entry name" value="PHOSPHOENOLPYRUVATE CARBOXYLASE FAMILY PROTEIN"/>
    <property type="match status" value="1"/>
</dbReference>
<sequence>MATSTLCENVLYTKAKKGRLVKTFATGLVTNPLVVQYAKNAGFDALWVEMEHSIFTVAEVSALASAGMAVGLTPIVRVPYQCGMGVVQQVLDSGAMAVLFPHICSAAAAADAVAMCKFPPVGKRSLWIQQAAVGLRKLPMGTLADVVNTGASSVAVMIEAAEAIVNVDEIAAVAGVDLLMVGCMDLSTELGIPGQIKHPDFRAALEAVSVATRKHGKVFGVAGAYNDPEFQDWLVNTLGVRLLLVGVDANLIAVGAVESITRVNTIDKTVPN</sequence>
<accession>A0A162JBV1</accession>
<reference evidence="5 6" key="1">
    <citation type="journal article" date="2016" name="Genome Biol. Evol.">
        <title>Divergent and convergent evolution of fungal pathogenicity.</title>
        <authorList>
            <person name="Shang Y."/>
            <person name="Xiao G."/>
            <person name="Zheng P."/>
            <person name="Cen K."/>
            <person name="Zhan S."/>
            <person name="Wang C."/>
        </authorList>
    </citation>
    <scope>NUCLEOTIDE SEQUENCE [LARGE SCALE GENOMIC DNA]</scope>
    <source>
        <strain evidence="5 6">RCEF 264</strain>
    </source>
</reference>
<dbReference type="GO" id="GO:0016832">
    <property type="term" value="F:aldehyde-lyase activity"/>
    <property type="evidence" value="ECO:0007669"/>
    <property type="project" value="TreeGrafter"/>
</dbReference>
<dbReference type="Proteomes" id="UP000076874">
    <property type="component" value="Unassembled WGS sequence"/>
</dbReference>
<organism evidence="5 6">
    <name type="scientific">Niveomyces insectorum RCEF 264</name>
    <dbReference type="NCBI Taxonomy" id="1081102"/>
    <lineage>
        <taxon>Eukaryota</taxon>
        <taxon>Fungi</taxon>
        <taxon>Dikarya</taxon>
        <taxon>Ascomycota</taxon>
        <taxon>Pezizomycotina</taxon>
        <taxon>Sordariomycetes</taxon>
        <taxon>Hypocreomycetidae</taxon>
        <taxon>Hypocreales</taxon>
        <taxon>Cordycipitaceae</taxon>
        <taxon>Niveomyces</taxon>
    </lineage>
</organism>
<evidence type="ECO:0000256" key="1">
    <source>
        <dbReference type="ARBA" id="ARBA00005568"/>
    </source>
</evidence>
<dbReference type="SUPFAM" id="SSF51621">
    <property type="entry name" value="Phosphoenolpyruvate/pyruvate domain"/>
    <property type="match status" value="1"/>
</dbReference>
<dbReference type="Gene3D" id="3.20.20.60">
    <property type="entry name" value="Phosphoenolpyruvate-binding domains"/>
    <property type="match status" value="1"/>
</dbReference>
<comment type="caution">
    <text evidence="5">The sequence shown here is derived from an EMBL/GenBank/DDBJ whole genome shotgun (WGS) entry which is preliminary data.</text>
</comment>
<dbReference type="InterPro" id="IPR015813">
    <property type="entry name" value="Pyrv/PenolPyrv_kinase-like_dom"/>
</dbReference>
<evidence type="ECO:0000313" key="5">
    <source>
        <dbReference type="EMBL" id="OAA66672.1"/>
    </source>
</evidence>
<keyword evidence="5" id="KW-0418">Kinase</keyword>
<protein>
    <submittedName>
        <fullName evidence="5">Pyruvate/Phosphoenolpyruvate kinase</fullName>
    </submittedName>
</protein>
<dbReference type="AlphaFoldDB" id="A0A162JBV1"/>
<name>A0A162JBV1_9HYPO</name>
<dbReference type="GO" id="GO:0016301">
    <property type="term" value="F:kinase activity"/>
    <property type="evidence" value="ECO:0007669"/>
    <property type="project" value="UniProtKB-KW"/>
</dbReference>
<keyword evidence="5" id="KW-0808">Transferase</keyword>
<evidence type="ECO:0000256" key="2">
    <source>
        <dbReference type="ARBA" id="ARBA00022723"/>
    </source>
</evidence>
<dbReference type="Pfam" id="PF03328">
    <property type="entry name" value="HpcH_HpaI"/>
    <property type="match status" value="1"/>
</dbReference>
<dbReference type="GO" id="GO:0046872">
    <property type="term" value="F:metal ion binding"/>
    <property type="evidence" value="ECO:0007669"/>
    <property type="project" value="UniProtKB-KW"/>
</dbReference>
<gene>
    <name evidence="5" type="ORF">SPI_01248</name>
</gene>
<evidence type="ECO:0000259" key="4">
    <source>
        <dbReference type="Pfam" id="PF03328"/>
    </source>
</evidence>
<dbReference type="PANTHER" id="PTHR30502">
    <property type="entry name" value="2-KETO-3-DEOXY-L-RHAMNONATE ALDOLASE"/>
    <property type="match status" value="1"/>
</dbReference>